<keyword evidence="5" id="KW-0560">Oxidoreductase</keyword>
<dbReference type="InterPro" id="IPR009010">
    <property type="entry name" value="Asp_de-COase-like_dom_sf"/>
</dbReference>
<evidence type="ECO:0000259" key="6">
    <source>
        <dbReference type="Pfam" id="PF00384"/>
    </source>
</evidence>
<dbReference type="PANTHER" id="PTHR43742">
    <property type="entry name" value="TRIMETHYLAMINE-N-OXIDE REDUCTASE"/>
    <property type="match status" value="1"/>
</dbReference>
<accession>A0A3G1KWN5</accession>
<dbReference type="PANTHER" id="PTHR43742:SF3">
    <property type="entry name" value="DIMETHYL SULFOXIDE REDUCTASE DMSA"/>
    <property type="match status" value="1"/>
</dbReference>
<evidence type="ECO:0000256" key="2">
    <source>
        <dbReference type="ARBA" id="ARBA00010312"/>
    </source>
</evidence>
<feature type="domain" description="Molybdopterin oxidoreductase" evidence="6">
    <location>
        <begin position="88"/>
        <end position="574"/>
    </location>
</feature>
<dbReference type="EMBL" id="CP017634">
    <property type="protein sequence ID" value="ATW26807.1"/>
    <property type="molecule type" value="Genomic_DNA"/>
</dbReference>
<dbReference type="PROSITE" id="PS00932">
    <property type="entry name" value="MOLYBDOPTERIN_PROK_3"/>
    <property type="match status" value="1"/>
</dbReference>
<comment type="similarity">
    <text evidence="2">Belongs to the prokaryotic molybdopterin-containing oxidoreductase family.</text>
</comment>
<dbReference type="KEGG" id="fwa:DCMF_20370"/>
<evidence type="ECO:0000259" key="8">
    <source>
        <dbReference type="Pfam" id="PF21423"/>
    </source>
</evidence>
<comment type="cofactor">
    <cofactor evidence="1">
        <name>Mo-bis(molybdopterin guanine dinucleotide)</name>
        <dbReference type="ChEBI" id="CHEBI:60539"/>
    </cofactor>
</comment>
<dbReference type="InterPro" id="IPR006657">
    <property type="entry name" value="MoPterin_dinucl-bd_dom"/>
</dbReference>
<dbReference type="GO" id="GO:0030151">
    <property type="term" value="F:molybdenum ion binding"/>
    <property type="evidence" value="ECO:0007669"/>
    <property type="project" value="TreeGrafter"/>
</dbReference>
<dbReference type="OrthoDB" id="9803192at2"/>
<dbReference type="GO" id="GO:0009055">
    <property type="term" value="F:electron transfer activity"/>
    <property type="evidence" value="ECO:0007669"/>
    <property type="project" value="TreeGrafter"/>
</dbReference>
<dbReference type="GO" id="GO:0016491">
    <property type="term" value="F:oxidoreductase activity"/>
    <property type="evidence" value="ECO:0007669"/>
    <property type="project" value="UniProtKB-KW"/>
</dbReference>
<dbReference type="InterPro" id="IPR006655">
    <property type="entry name" value="Mopterin_OxRdtase_prok_CS"/>
</dbReference>
<dbReference type="Gene3D" id="3.40.50.740">
    <property type="match status" value="2"/>
</dbReference>
<feature type="domain" description="Pyrogallol hydroxytransferase large subunit-like N-terminal" evidence="8">
    <location>
        <begin position="28"/>
        <end position="80"/>
    </location>
</feature>
<dbReference type="Gene3D" id="2.40.40.20">
    <property type="match status" value="1"/>
</dbReference>
<dbReference type="GO" id="GO:0043546">
    <property type="term" value="F:molybdopterin cofactor binding"/>
    <property type="evidence" value="ECO:0007669"/>
    <property type="project" value="InterPro"/>
</dbReference>
<evidence type="ECO:0000256" key="1">
    <source>
        <dbReference type="ARBA" id="ARBA00001942"/>
    </source>
</evidence>
<dbReference type="SUPFAM" id="SSF53706">
    <property type="entry name" value="Formate dehydrogenase/DMSO reductase, domains 1-3"/>
    <property type="match status" value="1"/>
</dbReference>
<dbReference type="Pfam" id="PF01568">
    <property type="entry name" value="Molydop_binding"/>
    <property type="match status" value="1"/>
</dbReference>
<name>A0A3G1KWN5_FORW1</name>
<dbReference type="Pfam" id="PF21423">
    <property type="entry name" value="AhtL-like_1st"/>
    <property type="match status" value="1"/>
</dbReference>
<sequence>MKSHNQEKTYIKGLGWCGFGIGSNSAEVDVKDGKIVRIRPFRFDKEYKPEEMKPWKLKARGKVFEPTMKSLLPPFSMVYKKRVYSPNRIPYPLKRVDWDPDGERNPQNRGLSQFERISWDEAAELIAKELKRVQSTYGPCSVLAQADGHGETKSVHGPHGCQTALLELLGGYTIQARNPDSWEGWYWGAKHVWGQDPVGQGTQTNLWKDISDHTNLLLFWGCDPETTPWGWSGQQASRLSYWFTEIGIKSIYICPDVNYGAAVHADKWIPVKPNTDAAMQLAIAYTWITEGTYDQAYIATHAHGFDQFADYVLGKEDGIPKTPKWAAEICGVPSRTIKALAREWAAQATTIAHCNGGSYIRSTYASEPGRLEVCLLAMQGLGKPGRNQLKMIEWGLFSMENQVPHPRSEVIPNTGGAYQGWFFTLPKQFIPKTLIPTAILSDEPITWYGTTLAGFPREDQFIKYQYPAPDGGSEIHMIWTDTPCWTTCWTGGNKMIQALRSPKVECVVAQHPWMENDCLFADIILPINTKLEEEDISVDMFSGQFNHIFYEGQCVEPVGESKSDYEAVCEVAKRLGLYEQYTKGKSIADWIKAGFEQSGVADRLSYEEFRKKEYYIVPTADGWEDDPAGFAPFNEDPEGNPLQTPTGKLEFYSMGLAEYFPHDQERPPVPHWIPFGETHQESLLHPKSAKYPFLIISNHPRWRVHANLDDVTWLREIPTCKVKGPDGYLYEPVWIHPLDAKPLGIQDGDIVRIFNDRGSVLGGAYVTERIMPGVIYQDHGARLDPIVAGKMDRGGANNLICPSETTSKNCSGEVTSGFLIGVEKVDIEEIKAQHPASFAREYHPDAGLIIDSWIKGGK</sequence>
<evidence type="ECO:0000313" key="9">
    <source>
        <dbReference type="EMBL" id="ATW26807.1"/>
    </source>
</evidence>
<evidence type="ECO:0000259" key="7">
    <source>
        <dbReference type="Pfam" id="PF01568"/>
    </source>
</evidence>
<proteinExistence type="inferred from homology"/>
<dbReference type="InterPro" id="IPR049032">
    <property type="entry name" value="AhtL-like_N"/>
</dbReference>
<organism evidence="9 10">
    <name type="scientific">Formimonas warabiya</name>
    <dbReference type="NCBI Taxonomy" id="1761012"/>
    <lineage>
        <taxon>Bacteria</taxon>
        <taxon>Bacillati</taxon>
        <taxon>Bacillota</taxon>
        <taxon>Clostridia</taxon>
        <taxon>Eubacteriales</taxon>
        <taxon>Peptococcaceae</taxon>
        <taxon>Candidatus Formimonas</taxon>
    </lineage>
</organism>
<gene>
    <name evidence="9" type="ORF">DCMF_20370</name>
</gene>
<dbReference type="AlphaFoldDB" id="A0A3G1KWN5"/>
<keyword evidence="10" id="KW-1185">Reference proteome</keyword>
<feature type="domain" description="Molybdopterin dinucleotide-binding" evidence="7">
    <location>
        <begin position="727"/>
        <end position="806"/>
    </location>
</feature>
<dbReference type="InterPro" id="IPR006656">
    <property type="entry name" value="Mopterin_OxRdtase"/>
</dbReference>
<evidence type="ECO:0000256" key="5">
    <source>
        <dbReference type="ARBA" id="ARBA00023002"/>
    </source>
</evidence>
<evidence type="ECO:0000313" key="10">
    <source>
        <dbReference type="Proteomes" id="UP000323521"/>
    </source>
</evidence>
<dbReference type="GO" id="GO:0030288">
    <property type="term" value="C:outer membrane-bounded periplasmic space"/>
    <property type="evidence" value="ECO:0007669"/>
    <property type="project" value="TreeGrafter"/>
</dbReference>
<dbReference type="SUPFAM" id="SSF50692">
    <property type="entry name" value="ADC-like"/>
    <property type="match status" value="1"/>
</dbReference>
<evidence type="ECO:0000256" key="4">
    <source>
        <dbReference type="ARBA" id="ARBA00022723"/>
    </source>
</evidence>
<dbReference type="InterPro" id="IPR050612">
    <property type="entry name" value="Prok_Mopterin_Oxidored"/>
</dbReference>
<dbReference type="Proteomes" id="UP000323521">
    <property type="component" value="Chromosome"/>
</dbReference>
<keyword evidence="3" id="KW-0500">Molybdenum</keyword>
<protein>
    <submittedName>
        <fullName evidence="9">Dehydrogenase</fullName>
    </submittedName>
</protein>
<dbReference type="Pfam" id="PF00384">
    <property type="entry name" value="Molybdopterin"/>
    <property type="match status" value="1"/>
</dbReference>
<dbReference type="GO" id="GO:0009061">
    <property type="term" value="P:anaerobic respiration"/>
    <property type="evidence" value="ECO:0007669"/>
    <property type="project" value="TreeGrafter"/>
</dbReference>
<dbReference type="CDD" id="cd02777">
    <property type="entry name" value="MopB_CT_DMSOR-like"/>
    <property type="match status" value="1"/>
</dbReference>
<dbReference type="Gene3D" id="3.40.228.10">
    <property type="entry name" value="Dimethylsulfoxide Reductase, domain 2"/>
    <property type="match status" value="1"/>
</dbReference>
<evidence type="ECO:0000256" key="3">
    <source>
        <dbReference type="ARBA" id="ARBA00022505"/>
    </source>
</evidence>
<keyword evidence="4" id="KW-0479">Metal-binding</keyword>
<reference evidence="9 10" key="1">
    <citation type="submission" date="2016-10" db="EMBL/GenBank/DDBJ databases">
        <title>Complete Genome Sequence of Peptococcaceae strain DCMF.</title>
        <authorList>
            <person name="Edwards R.J."/>
            <person name="Holland S.I."/>
            <person name="Deshpande N.P."/>
            <person name="Wong Y.K."/>
            <person name="Ertan H."/>
            <person name="Manefield M."/>
            <person name="Russell T.L."/>
            <person name="Lee M.J."/>
        </authorList>
    </citation>
    <scope>NUCLEOTIDE SEQUENCE [LARGE SCALE GENOMIC DNA]</scope>
    <source>
        <strain evidence="9 10">DCMF</strain>
    </source>
</reference>
<dbReference type="RefSeq" id="WP_148136128.1">
    <property type="nucleotide sequence ID" value="NZ_CP017634.1"/>
</dbReference>
<dbReference type="Gene3D" id="2.20.25.340">
    <property type="match status" value="1"/>
</dbReference>